<dbReference type="InterPro" id="IPR036879">
    <property type="entry name" value="TF_MADSbox_sf"/>
</dbReference>
<keyword evidence="3" id="KW-0238">DNA-binding</keyword>
<evidence type="ECO:0000256" key="4">
    <source>
        <dbReference type="ARBA" id="ARBA00023163"/>
    </source>
</evidence>
<keyword evidence="6" id="KW-0175">Coiled coil</keyword>
<evidence type="ECO:0000313" key="9">
    <source>
        <dbReference type="Proteomes" id="UP001642360"/>
    </source>
</evidence>
<dbReference type="FunFam" id="3.40.1810.10:FF:000006">
    <property type="entry name" value="Agamous-like MADS-box protein AGL62"/>
    <property type="match status" value="1"/>
</dbReference>
<dbReference type="Pfam" id="PF00319">
    <property type="entry name" value="SRF-TF"/>
    <property type="match status" value="1"/>
</dbReference>
<keyword evidence="9" id="KW-1185">Reference proteome</keyword>
<dbReference type="SMART" id="SM00432">
    <property type="entry name" value="MADS"/>
    <property type="match status" value="1"/>
</dbReference>
<dbReference type="InterPro" id="IPR002100">
    <property type="entry name" value="TF_MADSbox"/>
</dbReference>
<sequence>MAAVEKNKGKRESKGRRKIEIKKIENMNRLQVTFSKRRAGLFKKAGELSLLTGAEIAMFAQSSHGRVFTFGHPNADAVVERYLTGDVQKTKPTTGCGSCTGEDVKRHLEELEKLEAEKARLEEMNKEVVAKGMSNGGFWWERDVNGMGLEELEQFMKALKELKISVDKKVDEMAMARASSIPPFLPLLQL</sequence>
<feature type="coiled-coil region" evidence="6">
    <location>
        <begin position="104"/>
        <end position="172"/>
    </location>
</feature>
<protein>
    <recommendedName>
        <fullName evidence="7">MADS-box domain-containing protein</fullName>
    </recommendedName>
</protein>
<dbReference type="SUPFAM" id="SSF55455">
    <property type="entry name" value="SRF-like"/>
    <property type="match status" value="1"/>
</dbReference>
<keyword evidence="2" id="KW-0805">Transcription regulation</keyword>
<evidence type="ECO:0000256" key="1">
    <source>
        <dbReference type="ARBA" id="ARBA00004123"/>
    </source>
</evidence>
<evidence type="ECO:0000256" key="2">
    <source>
        <dbReference type="ARBA" id="ARBA00023015"/>
    </source>
</evidence>
<feature type="domain" description="MADS-box" evidence="7">
    <location>
        <begin position="14"/>
        <end position="74"/>
    </location>
</feature>
<keyword evidence="5" id="KW-0539">Nucleus</keyword>
<comment type="subcellular location">
    <subcellularLocation>
        <location evidence="1">Nucleus</location>
    </subcellularLocation>
</comment>
<evidence type="ECO:0000259" key="7">
    <source>
        <dbReference type="PROSITE" id="PS50066"/>
    </source>
</evidence>
<evidence type="ECO:0000256" key="5">
    <source>
        <dbReference type="ARBA" id="ARBA00023242"/>
    </source>
</evidence>
<dbReference type="PROSITE" id="PS50066">
    <property type="entry name" value="MADS_BOX_2"/>
    <property type="match status" value="1"/>
</dbReference>
<dbReference type="PANTHER" id="PTHR11945:SF723">
    <property type="entry name" value="AGAMOUS-LIKE MADS-BOX PROTEIN AGL62"/>
    <property type="match status" value="1"/>
</dbReference>
<gene>
    <name evidence="8" type="ORF">ILEXP_LOCUS48981</name>
</gene>
<dbReference type="GO" id="GO:0003677">
    <property type="term" value="F:DNA binding"/>
    <property type="evidence" value="ECO:0007669"/>
    <property type="project" value="UniProtKB-KW"/>
</dbReference>
<dbReference type="GO" id="GO:0005634">
    <property type="term" value="C:nucleus"/>
    <property type="evidence" value="ECO:0007669"/>
    <property type="project" value="UniProtKB-SubCell"/>
</dbReference>
<dbReference type="Gene3D" id="3.40.1810.10">
    <property type="entry name" value="Transcription factor, MADS-box"/>
    <property type="match status" value="1"/>
</dbReference>
<accession>A0ABC8UE74</accession>
<evidence type="ECO:0000256" key="3">
    <source>
        <dbReference type="ARBA" id="ARBA00023125"/>
    </source>
</evidence>
<reference evidence="8 9" key="1">
    <citation type="submission" date="2024-02" db="EMBL/GenBank/DDBJ databases">
        <authorList>
            <person name="Vignale AGUSTIN F."/>
            <person name="Sosa J E."/>
            <person name="Modenutti C."/>
        </authorList>
    </citation>
    <scope>NUCLEOTIDE SEQUENCE [LARGE SCALE GENOMIC DNA]</scope>
</reference>
<evidence type="ECO:0000256" key="6">
    <source>
        <dbReference type="SAM" id="Coils"/>
    </source>
</evidence>
<dbReference type="AlphaFoldDB" id="A0ABC8UE74"/>
<comment type="caution">
    <text evidence="8">The sequence shown here is derived from an EMBL/GenBank/DDBJ whole genome shotgun (WGS) entry which is preliminary data.</text>
</comment>
<evidence type="ECO:0000313" key="8">
    <source>
        <dbReference type="EMBL" id="CAK9179043.1"/>
    </source>
</evidence>
<dbReference type="PRINTS" id="PR00404">
    <property type="entry name" value="MADSDOMAIN"/>
</dbReference>
<proteinExistence type="predicted"/>
<dbReference type="Proteomes" id="UP001642360">
    <property type="component" value="Unassembled WGS sequence"/>
</dbReference>
<keyword evidence="4" id="KW-0804">Transcription</keyword>
<name>A0ABC8UE74_9AQUA</name>
<dbReference type="EMBL" id="CAUOFW020007391">
    <property type="protein sequence ID" value="CAK9179043.1"/>
    <property type="molecule type" value="Genomic_DNA"/>
</dbReference>
<dbReference type="PANTHER" id="PTHR11945">
    <property type="entry name" value="MADS BOX PROTEIN"/>
    <property type="match status" value="1"/>
</dbReference>
<organism evidence="8 9">
    <name type="scientific">Ilex paraguariensis</name>
    <name type="common">yerba mate</name>
    <dbReference type="NCBI Taxonomy" id="185542"/>
    <lineage>
        <taxon>Eukaryota</taxon>
        <taxon>Viridiplantae</taxon>
        <taxon>Streptophyta</taxon>
        <taxon>Embryophyta</taxon>
        <taxon>Tracheophyta</taxon>
        <taxon>Spermatophyta</taxon>
        <taxon>Magnoliopsida</taxon>
        <taxon>eudicotyledons</taxon>
        <taxon>Gunneridae</taxon>
        <taxon>Pentapetalae</taxon>
        <taxon>asterids</taxon>
        <taxon>campanulids</taxon>
        <taxon>Aquifoliales</taxon>
        <taxon>Aquifoliaceae</taxon>
        <taxon>Ilex</taxon>
    </lineage>
</organism>